<sequence>MVEEMDKPQKSSGAMDFDSISDEEEENGDNTSTTSTTSSSGYVSFPRISNAGTNSVGIRVPLEKKSGLNFKSSTKDSVDKNIFDPYASSTTTTSHVGGSTGTIPDISVDGKELLLFDTTSSADSVLSPSRLSSKIPPPNSLIDDDDSTAASMSVELQEFRKVDPTEEHASTKTRATSSLIPGAAGYLEMEEEPPREATMYSNDLNSEPIRTDSGLLLTHRKNPSVTHRNHHSSHHPSNSSFRNAQQDYFEVENGFFHTAQSKEYFHNRVGSGVSSGGYSGGGPGKHSMVMLQARRLMSVVKIWMVIFAVVLLVMTGALFHSFGHDESASSVQSKSAIASTSNVLRTDTVLDAPEEILLLPLNDISQLTGTYSSHHRRQQQAHLIHLQPLHQSSSAFGPRRLLRDLRHEFEKWVMEHKKSYHSEKEREKRFSIWVKNHQRTIEKNEKHGPCSLTKQHVFGSNHFQDLAPEEFQAKYLTGYKGAHTDELERRNLEMPPELLALRKDSGIVLDPSIHKVKFHESVKQRMLMHHAQPMNVDPMGGSTPNCKWYDISCVLRWIWTSTGIQFGSLVGTMEPKYDSNAYPNGIDWRDAGAVTGVRTQGDCGACWAVTAVETVESAHFLATGTLYTLSESEIIACDDSCQMCDGGWPQNAYDWVMTYGGLPLFDDFPYDADTLKALTSGMEGESKYYDEESVKSYREEMCPANDNGSKSHDSNDNSYYKDGRENDKYGDYSSQGRYGNIKGYGYATARCICYTDGSGCECDDQDEDTAVRNVASYGPATVCLEASLWQDYNGGIMTADIGCGQEFLDMNHCVQVVGYAFTTEVECDGEHCDEDENEGSGSGSRSRSKSGSRDESQRKGYWIVKNQWGENWGMNGYAYVAMGANTCGILNDMTIAYA</sequence>
<name>A0A9K3KN99_9STRA</name>
<dbReference type="InterPro" id="IPR000169">
    <property type="entry name" value="Pept_cys_AS"/>
</dbReference>
<feature type="region of interest" description="Disordered" evidence="3">
    <location>
        <begin position="831"/>
        <end position="854"/>
    </location>
</feature>
<dbReference type="PROSITE" id="PS00139">
    <property type="entry name" value="THIOL_PROTEASE_CYS"/>
    <property type="match status" value="1"/>
</dbReference>
<dbReference type="OrthoDB" id="190265at2759"/>
<dbReference type="InterPro" id="IPR039417">
    <property type="entry name" value="Peptidase_C1A_papain-like"/>
</dbReference>
<evidence type="ECO:0000313" key="8">
    <source>
        <dbReference type="Proteomes" id="UP000693970"/>
    </source>
</evidence>
<keyword evidence="4" id="KW-1133">Transmembrane helix</keyword>
<feature type="region of interest" description="Disordered" evidence="3">
    <location>
        <begin position="1"/>
        <end position="48"/>
    </location>
</feature>
<dbReference type="InterPro" id="IPR013201">
    <property type="entry name" value="Prot_inhib_I29"/>
</dbReference>
<accession>A0A9K3KN99</accession>
<feature type="compositionally biased region" description="Basic and acidic residues" evidence="3">
    <location>
        <begin position="709"/>
        <end position="728"/>
    </location>
</feature>
<evidence type="ECO:0000259" key="5">
    <source>
        <dbReference type="SMART" id="SM00645"/>
    </source>
</evidence>
<keyword evidence="2" id="KW-1015">Disulfide bond</keyword>
<dbReference type="InterPro" id="IPR025660">
    <property type="entry name" value="Pept_his_AS"/>
</dbReference>
<gene>
    <name evidence="7" type="ORF">IV203_005937</name>
</gene>
<feature type="region of interest" description="Disordered" evidence="3">
    <location>
        <begin position="125"/>
        <end position="146"/>
    </location>
</feature>
<evidence type="ECO:0000256" key="1">
    <source>
        <dbReference type="ARBA" id="ARBA00023145"/>
    </source>
</evidence>
<dbReference type="InterPro" id="IPR013128">
    <property type="entry name" value="Peptidase_C1A"/>
</dbReference>
<feature type="domain" description="Cathepsin propeptide inhibitor" evidence="6">
    <location>
        <begin position="409"/>
        <end position="471"/>
    </location>
</feature>
<reference evidence="7" key="1">
    <citation type="journal article" date="2021" name="Sci. Rep.">
        <title>Diploid genomic architecture of Nitzschia inconspicua, an elite biomass production diatom.</title>
        <authorList>
            <person name="Oliver A."/>
            <person name="Podell S."/>
            <person name="Pinowska A."/>
            <person name="Traller J.C."/>
            <person name="Smith S.R."/>
            <person name="McClure R."/>
            <person name="Beliaev A."/>
            <person name="Bohutskyi P."/>
            <person name="Hill E.A."/>
            <person name="Rabines A."/>
            <person name="Zheng H."/>
            <person name="Allen L.Z."/>
            <person name="Kuo A."/>
            <person name="Grigoriev I.V."/>
            <person name="Allen A.E."/>
            <person name="Hazlebeck D."/>
            <person name="Allen E.E."/>
        </authorList>
    </citation>
    <scope>NUCLEOTIDE SEQUENCE</scope>
    <source>
        <strain evidence="7">Hildebrandi</strain>
    </source>
</reference>
<dbReference type="PROSITE" id="PS00639">
    <property type="entry name" value="THIOL_PROTEASE_HIS"/>
    <property type="match status" value="1"/>
</dbReference>
<evidence type="ECO:0000313" key="7">
    <source>
        <dbReference type="EMBL" id="KAG7346868.1"/>
    </source>
</evidence>
<comment type="caution">
    <text evidence="7">The sequence shown here is derived from an EMBL/GenBank/DDBJ whole genome shotgun (WGS) entry which is preliminary data.</text>
</comment>
<feature type="compositionally biased region" description="Low complexity" evidence="3">
    <location>
        <begin position="31"/>
        <end position="40"/>
    </location>
</feature>
<protein>
    <submittedName>
        <fullName evidence="7">Cysteine proteinase</fullName>
    </submittedName>
</protein>
<organism evidence="7 8">
    <name type="scientific">Nitzschia inconspicua</name>
    <dbReference type="NCBI Taxonomy" id="303405"/>
    <lineage>
        <taxon>Eukaryota</taxon>
        <taxon>Sar</taxon>
        <taxon>Stramenopiles</taxon>
        <taxon>Ochrophyta</taxon>
        <taxon>Bacillariophyta</taxon>
        <taxon>Bacillariophyceae</taxon>
        <taxon>Bacillariophycidae</taxon>
        <taxon>Bacillariales</taxon>
        <taxon>Bacillariaceae</taxon>
        <taxon>Nitzschia</taxon>
    </lineage>
</organism>
<evidence type="ECO:0000256" key="2">
    <source>
        <dbReference type="ARBA" id="ARBA00023157"/>
    </source>
</evidence>
<dbReference type="SMART" id="SM00848">
    <property type="entry name" value="Inhibitor_I29"/>
    <property type="match status" value="1"/>
</dbReference>
<dbReference type="PANTHER" id="PTHR12411">
    <property type="entry name" value="CYSTEINE PROTEASE FAMILY C1-RELATED"/>
    <property type="match status" value="1"/>
</dbReference>
<dbReference type="Pfam" id="PF08246">
    <property type="entry name" value="Inhibitor_I29"/>
    <property type="match status" value="1"/>
</dbReference>
<keyword evidence="4" id="KW-0472">Membrane</keyword>
<dbReference type="InterPro" id="IPR000668">
    <property type="entry name" value="Peptidase_C1A_C"/>
</dbReference>
<reference evidence="7" key="2">
    <citation type="submission" date="2021-04" db="EMBL/GenBank/DDBJ databases">
        <authorList>
            <person name="Podell S."/>
        </authorList>
    </citation>
    <scope>NUCLEOTIDE SEQUENCE</scope>
    <source>
        <strain evidence="7">Hildebrandi</strain>
    </source>
</reference>
<dbReference type="CDD" id="cd02248">
    <property type="entry name" value="Peptidase_C1A"/>
    <property type="match status" value="1"/>
</dbReference>
<keyword evidence="4" id="KW-0812">Transmembrane</keyword>
<dbReference type="AlphaFoldDB" id="A0A9K3KN99"/>
<proteinExistence type="predicted"/>
<evidence type="ECO:0000256" key="3">
    <source>
        <dbReference type="SAM" id="MobiDB-lite"/>
    </source>
</evidence>
<keyword evidence="8" id="KW-1185">Reference proteome</keyword>
<feature type="domain" description="Peptidase C1A papain C-terminal" evidence="5">
    <location>
        <begin position="582"/>
        <end position="897"/>
    </location>
</feature>
<keyword evidence="1" id="KW-0865">Zymogen</keyword>
<feature type="transmembrane region" description="Helical" evidence="4">
    <location>
        <begin position="302"/>
        <end position="322"/>
    </location>
</feature>
<dbReference type="GO" id="GO:0006508">
    <property type="term" value="P:proteolysis"/>
    <property type="evidence" value="ECO:0007669"/>
    <property type="project" value="InterPro"/>
</dbReference>
<dbReference type="GO" id="GO:0008234">
    <property type="term" value="F:cysteine-type peptidase activity"/>
    <property type="evidence" value="ECO:0007669"/>
    <property type="project" value="InterPro"/>
</dbReference>
<dbReference type="EMBL" id="JAGRRH010000021">
    <property type="protein sequence ID" value="KAG7346868.1"/>
    <property type="molecule type" value="Genomic_DNA"/>
</dbReference>
<dbReference type="Pfam" id="PF00112">
    <property type="entry name" value="Peptidase_C1"/>
    <property type="match status" value="1"/>
</dbReference>
<feature type="compositionally biased region" description="Acidic residues" evidence="3">
    <location>
        <begin position="19"/>
        <end position="28"/>
    </location>
</feature>
<dbReference type="Proteomes" id="UP000693970">
    <property type="component" value="Unassembled WGS sequence"/>
</dbReference>
<evidence type="ECO:0000259" key="6">
    <source>
        <dbReference type="SMART" id="SM00848"/>
    </source>
</evidence>
<feature type="region of interest" description="Disordered" evidence="3">
    <location>
        <begin position="701"/>
        <end position="728"/>
    </location>
</feature>
<dbReference type="SMART" id="SM00645">
    <property type="entry name" value="Pept_C1"/>
    <property type="match status" value="1"/>
</dbReference>
<evidence type="ECO:0000256" key="4">
    <source>
        <dbReference type="SAM" id="Phobius"/>
    </source>
</evidence>